<reference evidence="1 2" key="1">
    <citation type="submission" date="2018-10" db="EMBL/GenBank/DDBJ databases">
        <title>A high-quality apple genome assembly.</title>
        <authorList>
            <person name="Hu J."/>
        </authorList>
    </citation>
    <scope>NUCLEOTIDE SEQUENCE [LARGE SCALE GENOMIC DNA]</scope>
    <source>
        <strain evidence="2">cv. HFTH1</strain>
        <tissue evidence="1">Young leaf</tissue>
    </source>
</reference>
<dbReference type="AlphaFoldDB" id="A0A498K6Y6"/>
<organism evidence="1 2">
    <name type="scientific">Malus domestica</name>
    <name type="common">Apple</name>
    <name type="synonym">Pyrus malus</name>
    <dbReference type="NCBI Taxonomy" id="3750"/>
    <lineage>
        <taxon>Eukaryota</taxon>
        <taxon>Viridiplantae</taxon>
        <taxon>Streptophyta</taxon>
        <taxon>Embryophyta</taxon>
        <taxon>Tracheophyta</taxon>
        <taxon>Spermatophyta</taxon>
        <taxon>Magnoliopsida</taxon>
        <taxon>eudicotyledons</taxon>
        <taxon>Gunneridae</taxon>
        <taxon>Pentapetalae</taxon>
        <taxon>rosids</taxon>
        <taxon>fabids</taxon>
        <taxon>Rosales</taxon>
        <taxon>Rosaceae</taxon>
        <taxon>Amygdaloideae</taxon>
        <taxon>Maleae</taxon>
        <taxon>Malus</taxon>
    </lineage>
</organism>
<evidence type="ECO:0000313" key="2">
    <source>
        <dbReference type="Proteomes" id="UP000290289"/>
    </source>
</evidence>
<dbReference type="EMBL" id="RDQH01000329">
    <property type="protein sequence ID" value="RXI03107.1"/>
    <property type="molecule type" value="Genomic_DNA"/>
</dbReference>
<dbReference type="Proteomes" id="UP000290289">
    <property type="component" value="Chromosome 3"/>
</dbReference>
<evidence type="ECO:0008006" key="3">
    <source>
        <dbReference type="Google" id="ProtNLM"/>
    </source>
</evidence>
<proteinExistence type="predicted"/>
<comment type="caution">
    <text evidence="1">The sequence shown here is derived from an EMBL/GenBank/DDBJ whole genome shotgun (WGS) entry which is preliminary data.</text>
</comment>
<name>A0A498K6Y6_MALDO</name>
<evidence type="ECO:0000313" key="1">
    <source>
        <dbReference type="EMBL" id="RXI03107.1"/>
    </source>
</evidence>
<keyword evidence="2" id="KW-1185">Reference proteome</keyword>
<sequence length="128" mass="15290">MEYRNVMALYSHDEATKCKIFPSTLERSVMHWYGELPPRSMKKTLRYWQTSLLMTFYFIIMKDESLRTYIKWFQTELADIEKLDDKISTTTFKRGYTSSRNRARNFGKRNTINITLAECLEMADDITT</sequence>
<protein>
    <recommendedName>
        <fullName evidence="3">Retrotransposon gag domain-containing protein</fullName>
    </recommendedName>
</protein>
<gene>
    <name evidence="1" type="ORF">DVH24_003185</name>
</gene>
<accession>A0A498K6Y6</accession>